<evidence type="ECO:0000256" key="1">
    <source>
        <dbReference type="SAM" id="MobiDB-lite"/>
    </source>
</evidence>
<name>A0AAW0DLX8_9AGAR</name>
<feature type="compositionally biased region" description="Acidic residues" evidence="1">
    <location>
        <begin position="455"/>
        <end position="468"/>
    </location>
</feature>
<sequence length="665" mass="67237">MKPAPVGKRFAGGGAGGGSNKTHGGGGGSGHVRSASSGNGHGNETATGHARTSSSGGGKSGNGVNGTSGGVGSTAKTSSTSPSSASTATTTSSPGPNAASPLTPTPSASVVTPTATSASTSTSTASTTASSTNGPASAKRVSFPPPLASASASSTNTTNSNNTTPSSTPITAAFLIAASAVKSGLGLDDGGDPNTPTPSSSRPAPPSPALSRRTSLARSESRRNSGGQTESRRSSAQLAGGVSGGTGTGTGSGSPRSSPRSSRVLSSGPPSIGGTATSNTTSIGGGTGTAATPTTARHRLSQSISAADVDGFVDARETQQSPEPQSSSTTSKGKSAADTGRPMIVIRDFGYPADDARYAGLGPDVPTPCAPEVLDRRLRGEALPTDYASMEEEEDDDMDMGGGWGSGGGGGFIWGRSRLAFDDDNDDENGNAGSSSAATRDGVGAEDFARNFGDGDGDEGGEEEEEEMYYAEAYEESPPGLYRAQFPFVAVGETEMNLVEGQLIHVLGRGGGAEGESGSGAGWAVARHRDPPIVLQNEDVLEVNAMVGGRTDPGRVWGEMWAANAANMGIGVAETTEKRALVPDSYIVMIRGEGEREGDAHERLERYLEWVERERQRQEEEQREQAEREAAARAAKGGHASPDSSEEGDYEDAQVGDEGGHLAQS</sequence>
<feature type="region of interest" description="Disordered" evidence="1">
    <location>
        <begin position="183"/>
        <end position="347"/>
    </location>
</feature>
<feature type="compositionally biased region" description="Polar residues" evidence="1">
    <location>
        <begin position="224"/>
        <end position="237"/>
    </location>
</feature>
<organism evidence="2 3">
    <name type="scientific">Favolaschia claudopus</name>
    <dbReference type="NCBI Taxonomy" id="2862362"/>
    <lineage>
        <taxon>Eukaryota</taxon>
        <taxon>Fungi</taxon>
        <taxon>Dikarya</taxon>
        <taxon>Basidiomycota</taxon>
        <taxon>Agaricomycotina</taxon>
        <taxon>Agaricomycetes</taxon>
        <taxon>Agaricomycetidae</taxon>
        <taxon>Agaricales</taxon>
        <taxon>Marasmiineae</taxon>
        <taxon>Mycenaceae</taxon>
        <taxon>Favolaschia</taxon>
    </lineage>
</organism>
<feature type="compositionally biased region" description="Low complexity" evidence="1">
    <location>
        <begin position="253"/>
        <end position="282"/>
    </location>
</feature>
<comment type="caution">
    <text evidence="2">The sequence shown here is derived from an EMBL/GenBank/DDBJ whole genome shotgun (WGS) entry which is preliminary data.</text>
</comment>
<keyword evidence="3" id="KW-1185">Reference proteome</keyword>
<feature type="compositionally biased region" description="Gly residues" evidence="1">
    <location>
        <begin position="241"/>
        <end position="252"/>
    </location>
</feature>
<dbReference type="Proteomes" id="UP001362999">
    <property type="component" value="Unassembled WGS sequence"/>
</dbReference>
<feature type="region of interest" description="Disordered" evidence="1">
    <location>
        <begin position="613"/>
        <end position="665"/>
    </location>
</feature>
<evidence type="ECO:0000313" key="3">
    <source>
        <dbReference type="Proteomes" id="UP001362999"/>
    </source>
</evidence>
<gene>
    <name evidence="2" type="ORF">R3P38DRAFT_3343137</name>
</gene>
<protein>
    <submittedName>
        <fullName evidence="2">Uncharacterized protein</fullName>
    </submittedName>
</protein>
<feature type="compositionally biased region" description="Acidic residues" evidence="1">
    <location>
        <begin position="644"/>
        <end position="655"/>
    </location>
</feature>
<dbReference type="InterPro" id="IPR036028">
    <property type="entry name" value="SH3-like_dom_sf"/>
</dbReference>
<proteinExistence type="predicted"/>
<feature type="compositionally biased region" description="Low complexity" evidence="1">
    <location>
        <begin position="148"/>
        <end position="168"/>
    </location>
</feature>
<feature type="compositionally biased region" description="Gly residues" evidence="1">
    <location>
        <begin position="10"/>
        <end position="30"/>
    </location>
</feature>
<feature type="compositionally biased region" description="Basic and acidic residues" evidence="1">
    <location>
        <begin position="613"/>
        <end position="631"/>
    </location>
</feature>
<feature type="region of interest" description="Disordered" evidence="1">
    <location>
        <begin position="1"/>
        <end position="168"/>
    </location>
</feature>
<feature type="compositionally biased region" description="Low complexity" evidence="1">
    <location>
        <begin position="318"/>
        <end position="337"/>
    </location>
</feature>
<feature type="compositionally biased region" description="Low complexity" evidence="1">
    <location>
        <begin position="73"/>
        <end position="138"/>
    </location>
</feature>
<feature type="compositionally biased region" description="Gly residues" evidence="1">
    <location>
        <begin position="55"/>
        <end position="72"/>
    </location>
</feature>
<evidence type="ECO:0000313" key="2">
    <source>
        <dbReference type="EMBL" id="KAK7053613.1"/>
    </source>
</evidence>
<feature type="region of interest" description="Disordered" evidence="1">
    <location>
        <begin position="423"/>
        <end position="468"/>
    </location>
</feature>
<dbReference type="EMBL" id="JAWWNJ010000006">
    <property type="protein sequence ID" value="KAK7053613.1"/>
    <property type="molecule type" value="Genomic_DNA"/>
</dbReference>
<accession>A0AAW0DLX8</accession>
<reference evidence="2 3" key="1">
    <citation type="journal article" date="2024" name="J Genomics">
        <title>Draft genome sequencing and assembly of Favolaschia claudopus CIRM-BRFM 2984 isolated from oak limbs.</title>
        <authorList>
            <person name="Navarro D."/>
            <person name="Drula E."/>
            <person name="Chaduli D."/>
            <person name="Cazenave R."/>
            <person name="Ahrendt S."/>
            <person name="Wang J."/>
            <person name="Lipzen A."/>
            <person name="Daum C."/>
            <person name="Barry K."/>
            <person name="Grigoriev I.V."/>
            <person name="Favel A."/>
            <person name="Rosso M.N."/>
            <person name="Martin F."/>
        </authorList>
    </citation>
    <scope>NUCLEOTIDE SEQUENCE [LARGE SCALE GENOMIC DNA]</scope>
    <source>
        <strain evidence="2 3">CIRM-BRFM 2984</strain>
    </source>
</reference>
<dbReference type="SUPFAM" id="SSF50044">
    <property type="entry name" value="SH3-domain"/>
    <property type="match status" value="1"/>
</dbReference>
<dbReference type="AlphaFoldDB" id="A0AAW0DLX8"/>